<dbReference type="RefSeq" id="WP_172209837.1">
    <property type="nucleotide sequence ID" value="NZ_BLLI01000088.1"/>
</dbReference>
<dbReference type="EMBL" id="BLLI01000088">
    <property type="protein sequence ID" value="GFH43402.1"/>
    <property type="molecule type" value="Genomic_DNA"/>
</dbReference>
<reference evidence="1 2" key="1">
    <citation type="submission" date="2020-02" db="EMBL/GenBank/DDBJ databases">
        <title>Draft genome sequence of Lactococcus sp. Hs30E4-3.</title>
        <authorList>
            <person name="Noda S."/>
            <person name="Yuki M."/>
            <person name="Ohkuma M."/>
        </authorList>
    </citation>
    <scope>NUCLEOTIDE SEQUENCE [LARGE SCALE GENOMIC DNA]</scope>
    <source>
        <strain evidence="1 2">Hs30E4-3</strain>
    </source>
</reference>
<dbReference type="AlphaFoldDB" id="A0A6A0BDB5"/>
<keyword evidence="2" id="KW-1185">Reference proteome</keyword>
<name>A0A6A0BDB5_9LACT</name>
<proteinExistence type="predicted"/>
<evidence type="ECO:0000313" key="2">
    <source>
        <dbReference type="Proteomes" id="UP000480303"/>
    </source>
</evidence>
<accession>A0A6A0BDB5</accession>
<gene>
    <name evidence="1" type="ORF">Hs30E_19530</name>
</gene>
<comment type="caution">
    <text evidence="1">The sequence shown here is derived from an EMBL/GenBank/DDBJ whole genome shotgun (WGS) entry which is preliminary data.</text>
</comment>
<sequence>MTEENEIYTSPNMIPTVEISERLKNEILEESKTAQFQRETELSKEILCCAKHVQSRAQKLVNTSNLHQKNELLQEISEISSKIQKKVAYSASLSKFGIDFETDNIKIAVGTDKVKIQRISID</sequence>
<organism evidence="1 2">
    <name type="scientific">Pseudolactococcus hodotermopsidis</name>
    <dbReference type="NCBI Taxonomy" id="2709157"/>
    <lineage>
        <taxon>Bacteria</taxon>
        <taxon>Bacillati</taxon>
        <taxon>Bacillota</taxon>
        <taxon>Bacilli</taxon>
        <taxon>Lactobacillales</taxon>
        <taxon>Streptococcaceae</taxon>
        <taxon>Pseudolactococcus</taxon>
    </lineage>
</organism>
<dbReference type="Proteomes" id="UP000480303">
    <property type="component" value="Unassembled WGS sequence"/>
</dbReference>
<protein>
    <submittedName>
        <fullName evidence="1">Uncharacterized protein</fullName>
    </submittedName>
</protein>
<evidence type="ECO:0000313" key="1">
    <source>
        <dbReference type="EMBL" id="GFH43402.1"/>
    </source>
</evidence>